<dbReference type="EMBL" id="JYNV01000212">
    <property type="protein sequence ID" value="KZM22537.1"/>
    <property type="molecule type" value="Genomic_DNA"/>
</dbReference>
<protein>
    <submittedName>
        <fullName evidence="1">Uncharacterized protein</fullName>
    </submittedName>
</protein>
<keyword evidence="2" id="KW-1185">Reference proteome</keyword>
<reference evidence="1 2" key="1">
    <citation type="journal article" date="2016" name="Sci. Rep.">
        <title>Draft genome sequencing and secretome analysis of fungal phytopathogen Ascochyta rabiei provides insight into the necrotrophic effector repertoire.</title>
        <authorList>
            <person name="Verma S."/>
            <person name="Gazara R.K."/>
            <person name="Nizam S."/>
            <person name="Parween S."/>
            <person name="Chattopadhyay D."/>
            <person name="Verma P.K."/>
        </authorList>
    </citation>
    <scope>NUCLEOTIDE SEQUENCE [LARGE SCALE GENOMIC DNA]</scope>
    <source>
        <strain evidence="1 2">ArDII</strain>
    </source>
</reference>
<gene>
    <name evidence="1" type="ORF">ST47_g6227</name>
</gene>
<evidence type="ECO:0000313" key="2">
    <source>
        <dbReference type="Proteomes" id="UP000076837"/>
    </source>
</evidence>
<accession>A0A163CL12</accession>
<organism evidence="1 2">
    <name type="scientific">Didymella rabiei</name>
    <name type="common">Chickpea ascochyta blight fungus</name>
    <name type="synonym">Mycosphaerella rabiei</name>
    <dbReference type="NCBI Taxonomy" id="5454"/>
    <lineage>
        <taxon>Eukaryota</taxon>
        <taxon>Fungi</taxon>
        <taxon>Dikarya</taxon>
        <taxon>Ascomycota</taxon>
        <taxon>Pezizomycotina</taxon>
        <taxon>Dothideomycetes</taxon>
        <taxon>Pleosporomycetidae</taxon>
        <taxon>Pleosporales</taxon>
        <taxon>Pleosporineae</taxon>
        <taxon>Didymellaceae</taxon>
        <taxon>Ascochyta</taxon>
    </lineage>
</organism>
<dbReference type="AlphaFoldDB" id="A0A163CL12"/>
<comment type="caution">
    <text evidence="1">The sequence shown here is derived from an EMBL/GenBank/DDBJ whole genome shotgun (WGS) entry which is preliminary data.</text>
</comment>
<name>A0A163CL12_DIDRA</name>
<sequence>MTSTTIVNKKLSLLSIGSSADLYANRQSQLFRELELLLDLTPSTFSSPLLSLPQELRAQIFNYVLPPCNARPELHSCLWGADMIAGEPWRHLIFGYNNKVPKDLRLRPELLRINKKLRDEILRLYWGRSKLTLHAELRNTKFQNELFDYSPHILKLPLLSSVTHVRFYVEWNYTLTKAASKATRLEDYMRMTDDFCKAMDEILSKTERVEGIELSVLFFWKYRSGKVYSLTMSDLFDVEDVLKKYAEPKWLSLLQKSQSRSKRSSSIGSVSINDPAVTSPGLGQSAGVGYKLSSEKKGLEQSGGMEIFVSTDLEECMGKKRKEVDFYGNFAVNDILPQPGYEAAVMI</sequence>
<dbReference type="Proteomes" id="UP000076837">
    <property type="component" value="Unassembled WGS sequence"/>
</dbReference>
<evidence type="ECO:0000313" key="1">
    <source>
        <dbReference type="EMBL" id="KZM22537.1"/>
    </source>
</evidence>
<proteinExistence type="predicted"/>
<dbReference type="OrthoDB" id="3672650at2759"/>